<dbReference type="Proteomes" id="UP001597283">
    <property type="component" value="Unassembled WGS sequence"/>
</dbReference>
<protein>
    <submittedName>
        <fullName evidence="3">Uncharacterized protein</fullName>
    </submittedName>
</protein>
<feature type="compositionally biased region" description="Basic and acidic residues" evidence="1">
    <location>
        <begin position="120"/>
        <end position="132"/>
    </location>
</feature>
<feature type="region of interest" description="Disordered" evidence="1">
    <location>
        <begin position="62"/>
        <end position="176"/>
    </location>
</feature>
<evidence type="ECO:0000256" key="1">
    <source>
        <dbReference type="SAM" id="MobiDB-lite"/>
    </source>
</evidence>
<dbReference type="EMBL" id="JBHUFC010000003">
    <property type="protein sequence ID" value="MFD1787513.1"/>
    <property type="molecule type" value="Genomic_DNA"/>
</dbReference>
<keyword evidence="4" id="KW-1185">Reference proteome</keyword>
<comment type="caution">
    <text evidence="3">The sequence shown here is derived from an EMBL/GenBank/DDBJ whole genome shotgun (WGS) entry which is preliminary data.</text>
</comment>
<feature type="compositionally biased region" description="Basic and acidic residues" evidence="1">
    <location>
        <begin position="72"/>
        <end position="91"/>
    </location>
</feature>
<feature type="transmembrane region" description="Helical" evidence="2">
    <location>
        <begin position="214"/>
        <end position="237"/>
    </location>
</feature>
<accession>A0ABW4NC39</accession>
<dbReference type="RefSeq" id="WP_380939887.1">
    <property type="nucleotide sequence ID" value="NZ_JBHUFC010000003.1"/>
</dbReference>
<reference evidence="4" key="1">
    <citation type="journal article" date="2019" name="Int. J. Syst. Evol. Microbiol.">
        <title>The Global Catalogue of Microorganisms (GCM) 10K type strain sequencing project: providing services to taxonomists for standard genome sequencing and annotation.</title>
        <authorList>
            <consortium name="The Broad Institute Genomics Platform"/>
            <consortium name="The Broad Institute Genome Sequencing Center for Infectious Disease"/>
            <person name="Wu L."/>
            <person name="Ma J."/>
        </authorList>
    </citation>
    <scope>NUCLEOTIDE SEQUENCE [LARGE SCALE GENOMIC DNA]</scope>
    <source>
        <strain evidence="4">Q85</strain>
    </source>
</reference>
<gene>
    <name evidence="3" type="ORF">ACFSC3_08010</name>
</gene>
<keyword evidence="2" id="KW-0812">Transmembrane</keyword>
<feature type="compositionally biased region" description="Basic and acidic residues" evidence="1">
    <location>
        <begin position="99"/>
        <end position="112"/>
    </location>
</feature>
<keyword evidence="2" id="KW-0472">Membrane</keyword>
<sequence>MHGLTAIVLSVTTAQSSDARVFLAASPAQPAEKGSRLQADRPASIGDEIRVAAAAIDEVAEAQPQQSAVDHGGSEPEVNRLPRPDRTKRDSVVVNLEADAVRDGRTEVDKPSFETGAGRIAREPPDGQDRTLLRYGQPERGPGTPVSDHMSGIRDKAGERDSEKSAERGLVQPRTERRQTVQKLLHLFIALIGGALIGSGCGRSHLPVFRSDRVIGCVTALIGLAAVAVGIGFLAHFSGG</sequence>
<evidence type="ECO:0000313" key="4">
    <source>
        <dbReference type="Proteomes" id="UP001597283"/>
    </source>
</evidence>
<evidence type="ECO:0000313" key="3">
    <source>
        <dbReference type="EMBL" id="MFD1787513.1"/>
    </source>
</evidence>
<feature type="compositionally biased region" description="Basic and acidic residues" evidence="1">
    <location>
        <begin position="151"/>
        <end position="167"/>
    </location>
</feature>
<organism evidence="3 4">
    <name type="scientific">Sphingomonas floccifaciens</name>
    <dbReference type="NCBI Taxonomy" id="1844115"/>
    <lineage>
        <taxon>Bacteria</taxon>
        <taxon>Pseudomonadati</taxon>
        <taxon>Pseudomonadota</taxon>
        <taxon>Alphaproteobacteria</taxon>
        <taxon>Sphingomonadales</taxon>
        <taxon>Sphingomonadaceae</taxon>
        <taxon>Sphingomonas</taxon>
    </lineage>
</organism>
<keyword evidence="2" id="KW-1133">Transmembrane helix</keyword>
<proteinExistence type="predicted"/>
<name>A0ABW4NC39_9SPHN</name>
<evidence type="ECO:0000256" key="2">
    <source>
        <dbReference type="SAM" id="Phobius"/>
    </source>
</evidence>
<feature type="transmembrane region" description="Helical" evidence="2">
    <location>
        <begin position="184"/>
        <end position="202"/>
    </location>
</feature>